<dbReference type="WormBase" id="K09E9.3a">
    <property type="protein sequence ID" value="CE53675"/>
    <property type="gene ID" value="WBGene00010726"/>
</dbReference>
<reference evidence="2 3" key="1">
    <citation type="journal article" date="1998" name="Science">
        <title>Genome sequence of the nematode C. elegans: a platform for investigating biology.</title>
        <authorList>
            <consortium name="The C. elegans sequencing consortium"/>
            <person name="Sulson J.E."/>
            <person name="Waterston R."/>
        </authorList>
    </citation>
    <scope>NUCLEOTIDE SEQUENCE [LARGE SCALE GENOMIC DNA]</scope>
    <source>
        <strain evidence="2 3">Bristol N2</strain>
    </source>
</reference>
<dbReference type="AlphaFoldDB" id="A0A5E4M2I1"/>
<dbReference type="EMBL" id="BX284606">
    <property type="protein sequence ID" value="VVC12363.1"/>
    <property type="molecule type" value="Genomic_DNA"/>
</dbReference>
<dbReference type="SMR" id="A0A5E4M2I1"/>
<protein>
    <submittedName>
        <fullName evidence="2">Transcription initiation factor TFIID subunit 5</fullName>
    </submittedName>
</protein>
<feature type="compositionally biased region" description="Basic and acidic residues" evidence="1">
    <location>
        <begin position="383"/>
        <end position="413"/>
    </location>
</feature>
<proteinExistence type="evidence at protein level"/>
<dbReference type="Proteomes" id="UP000001940">
    <property type="component" value="Chromosome X"/>
</dbReference>
<evidence type="ECO:0000313" key="3">
    <source>
        <dbReference type="Proteomes" id="UP000001940"/>
    </source>
</evidence>
<evidence type="ECO:0000313" key="2">
    <source>
        <dbReference type="EMBL" id="VVC12363.1"/>
    </source>
</evidence>
<keyword evidence="5" id="KW-1267">Proteomics identification</keyword>
<feature type="region of interest" description="Disordered" evidence="1">
    <location>
        <begin position="1"/>
        <end position="21"/>
    </location>
</feature>
<dbReference type="AGR" id="WB:WBGene00010726"/>
<keyword evidence="3" id="KW-1185">Reference proteome</keyword>
<dbReference type="ExpressionAtlas" id="A0A5E4M2I1">
    <property type="expression patterns" value="baseline and differential"/>
</dbReference>
<sequence length="447" mass="51235">MKPAPNAGPSSSSGSNAPSSTEKKIIMVATEQRLYELACKARAKGMFVRIPPSHKRARAVAEEMAKFMAYERYTVVKPLADLTDVHQAIKDLSFVKTEKLNQRPGYSHIMTVLKEEFQNYSALAHQRGLDERGEIYQLLAHYPKLGLILQRITQRRPLRYGGVIDEKHACTHIKKTSIQVASFLNNKTRERVVNPVGIRCEVCEKEVEAAANEKLDVMHQRLEEEMNDFTVDASLQPHSFEKTFKMSKVNIDGIESQDYVKPIDTLRKIWNMDLAGIDNREMLFKKRIQQQKLTAMFNIYNDKEIGEELDGVVKEIETLANDIQEKDAETVTQLQVLKESFGGAWEKARKCLGTKSALSSDDRNIRRLQEKLEEAEKENAKLRSLLEKEKAKNRSDDGKHSSKYLKKDKGRDKDEEDERRERKHKVKDRDEASSSSSSHSFSAKRKH</sequence>
<dbReference type="PaxDb" id="6239-K09E9.3"/>
<dbReference type="OrthoDB" id="5820204at2759"/>
<feature type="region of interest" description="Disordered" evidence="1">
    <location>
        <begin position="383"/>
        <end position="447"/>
    </location>
</feature>
<evidence type="ECO:0000256" key="1">
    <source>
        <dbReference type="SAM" id="MobiDB-lite"/>
    </source>
</evidence>
<accession>A0A5E4M2I1</accession>
<name>A0A5E4M2I1_CAEEL</name>
<evidence type="ECO:0007829" key="5">
    <source>
        <dbReference type="PeptideAtlas" id="A0A5E4M2I1"/>
    </source>
</evidence>
<gene>
    <name evidence="2" type="ORF">CELE_K09E9.3</name>
    <name evidence="2 4" type="ORF">K09E9.3</name>
</gene>
<evidence type="ECO:0000313" key="4">
    <source>
        <dbReference type="WormBase" id="K09E9.3a"/>
    </source>
</evidence>
<feature type="compositionally biased region" description="Low complexity" evidence="1">
    <location>
        <begin position="1"/>
        <end position="20"/>
    </location>
</feature>
<organism evidence="2 3">
    <name type="scientific">Caenorhabditis elegans</name>
    <dbReference type="NCBI Taxonomy" id="6239"/>
    <lineage>
        <taxon>Eukaryota</taxon>
        <taxon>Metazoa</taxon>
        <taxon>Ecdysozoa</taxon>
        <taxon>Nematoda</taxon>
        <taxon>Chromadorea</taxon>
        <taxon>Rhabditida</taxon>
        <taxon>Rhabditina</taxon>
        <taxon>Rhabditomorpha</taxon>
        <taxon>Rhabditoidea</taxon>
        <taxon>Rhabditidae</taxon>
        <taxon>Peloderinae</taxon>
        <taxon>Caenorhabditis</taxon>
    </lineage>
</organism>